<dbReference type="HAMAP" id="MF_01481">
    <property type="entry name" value="PSII_Psb27"/>
    <property type="match status" value="1"/>
</dbReference>
<gene>
    <name evidence="1" type="ORF">MICPUCDRAFT_52474</name>
</gene>
<evidence type="ECO:0000313" key="1">
    <source>
        <dbReference type="EMBL" id="EEH52901.1"/>
    </source>
</evidence>
<dbReference type="AlphaFoldDB" id="C1N4A1"/>
<dbReference type="STRING" id="564608.C1N4A1"/>
<evidence type="ECO:0000313" key="2">
    <source>
        <dbReference type="Proteomes" id="UP000001876"/>
    </source>
</evidence>
<dbReference type="OrthoDB" id="543314at2759"/>
<dbReference type="GeneID" id="9688402"/>
<dbReference type="GO" id="GO:0009543">
    <property type="term" value="C:chloroplast thylakoid lumen"/>
    <property type="evidence" value="ECO:0007669"/>
    <property type="project" value="TreeGrafter"/>
</dbReference>
<name>C1N4A1_MICPC</name>
<keyword evidence="2" id="KW-1185">Reference proteome</keyword>
<dbReference type="InterPro" id="IPR025585">
    <property type="entry name" value="PSII_Psb27"/>
</dbReference>
<protein>
    <submittedName>
        <fullName evidence="1">Predicted protein</fullName>
    </submittedName>
</protein>
<dbReference type="Pfam" id="PF13326">
    <property type="entry name" value="PSII_Pbs27"/>
    <property type="match status" value="1"/>
</dbReference>
<organism evidence="2">
    <name type="scientific">Micromonas pusilla (strain CCMP1545)</name>
    <name type="common">Picoplanktonic green alga</name>
    <dbReference type="NCBI Taxonomy" id="564608"/>
    <lineage>
        <taxon>Eukaryota</taxon>
        <taxon>Viridiplantae</taxon>
        <taxon>Chlorophyta</taxon>
        <taxon>Mamiellophyceae</taxon>
        <taxon>Mamiellales</taxon>
        <taxon>Mamiellaceae</taxon>
        <taxon>Micromonas</taxon>
    </lineage>
</organism>
<dbReference type="GO" id="GO:0010206">
    <property type="term" value="P:photosystem II repair"/>
    <property type="evidence" value="ECO:0007669"/>
    <property type="project" value="InterPro"/>
</dbReference>
<dbReference type="PANTHER" id="PTHR34041:SF3">
    <property type="entry name" value="PHOTOSYSTEM II D1 PRECURSOR PROCESSING PROTEIN PSB27-H2, CHLOROPLASTIC"/>
    <property type="match status" value="1"/>
</dbReference>
<proteinExistence type="inferred from homology"/>
<sequence>MERPADGTTNANLPKDYYAAARAVTRALTESLEFEASNPTNAERFKRAEPAKEAVKTFIKDWASSPLARGDRARDDIVLAVQELSAFYKANGSRVALSDETRRSVLEKLYDASEALPPAEKTLADRLLGL</sequence>
<dbReference type="EMBL" id="GG663747">
    <property type="protein sequence ID" value="EEH52901.1"/>
    <property type="molecule type" value="Genomic_DNA"/>
</dbReference>
<dbReference type="KEGG" id="mpp:MICPUCDRAFT_52474"/>
<dbReference type="InterPro" id="IPR038450">
    <property type="entry name" value="PSII_Psb27_sf"/>
</dbReference>
<accession>C1N4A1</accession>
<dbReference type="RefSeq" id="XP_003062962.1">
    <property type="nucleotide sequence ID" value="XM_003062916.1"/>
</dbReference>
<dbReference type="GO" id="GO:0010207">
    <property type="term" value="P:photosystem II assembly"/>
    <property type="evidence" value="ECO:0007669"/>
    <property type="project" value="InterPro"/>
</dbReference>
<dbReference type="Gene3D" id="1.20.58.810">
    <property type="entry name" value="Photosystem II Pbs27"/>
    <property type="match status" value="1"/>
</dbReference>
<dbReference type="PANTHER" id="PTHR34041">
    <property type="entry name" value="PHOTOSYSTEM II REPAIR PROTEIN PSB27-H1, CHLOROPLASTIC"/>
    <property type="match status" value="1"/>
</dbReference>
<dbReference type="Proteomes" id="UP000001876">
    <property type="component" value="Unassembled WGS sequence"/>
</dbReference>
<dbReference type="OMA" id="EPTRYEY"/>
<dbReference type="GO" id="GO:0009523">
    <property type="term" value="C:photosystem II"/>
    <property type="evidence" value="ECO:0007669"/>
    <property type="project" value="InterPro"/>
</dbReference>
<reference evidence="1 2" key="1">
    <citation type="journal article" date="2009" name="Science">
        <title>Green evolution and dynamic adaptations revealed by genomes of the marine picoeukaryotes Micromonas.</title>
        <authorList>
            <person name="Worden A.Z."/>
            <person name="Lee J.H."/>
            <person name="Mock T."/>
            <person name="Rouze P."/>
            <person name="Simmons M.P."/>
            <person name="Aerts A.L."/>
            <person name="Allen A.E."/>
            <person name="Cuvelier M.L."/>
            <person name="Derelle E."/>
            <person name="Everett M.V."/>
            <person name="Foulon E."/>
            <person name="Grimwood J."/>
            <person name="Gundlach H."/>
            <person name="Henrissat B."/>
            <person name="Napoli C."/>
            <person name="McDonald S.M."/>
            <person name="Parker M.S."/>
            <person name="Rombauts S."/>
            <person name="Salamov A."/>
            <person name="Von Dassow P."/>
            <person name="Badger J.H."/>
            <person name="Coutinho P.M."/>
            <person name="Demir E."/>
            <person name="Dubchak I."/>
            <person name="Gentemann C."/>
            <person name="Eikrem W."/>
            <person name="Gready J.E."/>
            <person name="John U."/>
            <person name="Lanier W."/>
            <person name="Lindquist E.A."/>
            <person name="Lucas S."/>
            <person name="Mayer K.F."/>
            <person name="Moreau H."/>
            <person name="Not F."/>
            <person name="Otillar R."/>
            <person name="Panaud O."/>
            <person name="Pangilinan J."/>
            <person name="Paulsen I."/>
            <person name="Piegu B."/>
            <person name="Poliakov A."/>
            <person name="Robbens S."/>
            <person name="Schmutz J."/>
            <person name="Toulza E."/>
            <person name="Wyss T."/>
            <person name="Zelensky A."/>
            <person name="Zhou K."/>
            <person name="Armbrust E.V."/>
            <person name="Bhattacharya D."/>
            <person name="Goodenough U.W."/>
            <person name="Van de Peer Y."/>
            <person name="Grigoriev I.V."/>
        </authorList>
    </citation>
    <scope>NUCLEOTIDE SEQUENCE [LARGE SCALE GENOMIC DNA]</scope>
    <source>
        <strain evidence="1 2">CCMP1545</strain>
    </source>
</reference>